<reference evidence="2 3" key="1">
    <citation type="submission" date="2020-01" db="EMBL/GenBank/DDBJ databases">
        <title>Insect and environment-associated Actinomycetes.</title>
        <authorList>
            <person name="Currrie C."/>
            <person name="Chevrette M."/>
            <person name="Carlson C."/>
            <person name="Stubbendieck R."/>
            <person name="Wendt-Pienkowski E."/>
        </authorList>
    </citation>
    <scope>NUCLEOTIDE SEQUENCE [LARGE SCALE GENOMIC DNA]</scope>
    <source>
        <strain evidence="2 3">SID14172</strain>
    </source>
</reference>
<organism evidence="2 3">
    <name type="scientific">Streptomyces coelicoflavus</name>
    <dbReference type="NCBI Taxonomy" id="285562"/>
    <lineage>
        <taxon>Bacteria</taxon>
        <taxon>Bacillati</taxon>
        <taxon>Actinomycetota</taxon>
        <taxon>Actinomycetes</taxon>
        <taxon>Kitasatosporales</taxon>
        <taxon>Streptomycetaceae</taxon>
        <taxon>Streptomyces</taxon>
    </lineage>
</organism>
<dbReference type="Proteomes" id="UP000469545">
    <property type="component" value="Unassembled WGS sequence"/>
</dbReference>
<evidence type="ECO:0000313" key="2">
    <source>
        <dbReference type="EMBL" id="NEB20161.1"/>
    </source>
</evidence>
<dbReference type="AlphaFoldDB" id="A0A6N9UQN4"/>
<evidence type="ECO:0000313" key="3">
    <source>
        <dbReference type="Proteomes" id="UP000469545"/>
    </source>
</evidence>
<dbReference type="SUPFAM" id="SSF55073">
    <property type="entry name" value="Nucleotide cyclase"/>
    <property type="match status" value="1"/>
</dbReference>
<gene>
    <name evidence="2" type="ORF">G3I46_27325</name>
</gene>
<proteinExistence type="predicted"/>
<dbReference type="InterPro" id="IPR029787">
    <property type="entry name" value="Nucleotide_cyclase"/>
</dbReference>
<comment type="caution">
    <text evidence="2">The sequence shown here is derived from an EMBL/GenBank/DDBJ whole genome shotgun (WGS) entry which is preliminary data.</text>
</comment>
<dbReference type="Gene3D" id="3.30.70.1230">
    <property type="entry name" value="Nucleotide cyclase"/>
    <property type="match status" value="1"/>
</dbReference>
<feature type="non-terminal residue" evidence="2">
    <location>
        <position position="218"/>
    </location>
</feature>
<feature type="region of interest" description="Disordered" evidence="1">
    <location>
        <begin position="195"/>
        <end position="218"/>
    </location>
</feature>
<evidence type="ECO:0008006" key="4">
    <source>
        <dbReference type="Google" id="ProtNLM"/>
    </source>
</evidence>
<keyword evidence="3" id="KW-1185">Reference proteome</keyword>
<evidence type="ECO:0000256" key="1">
    <source>
        <dbReference type="SAM" id="MobiDB-lite"/>
    </source>
</evidence>
<accession>A0A6N9UQN4</accession>
<protein>
    <recommendedName>
        <fullName evidence="4">Guanylate cyclase domain-containing protein</fullName>
    </recommendedName>
</protein>
<feature type="compositionally biased region" description="Pro residues" evidence="1">
    <location>
        <begin position="195"/>
        <end position="212"/>
    </location>
</feature>
<dbReference type="EMBL" id="JAAGMB010000590">
    <property type="protein sequence ID" value="NEB20161.1"/>
    <property type="molecule type" value="Genomic_DNA"/>
</dbReference>
<dbReference type="RefSeq" id="WP_164142545.1">
    <property type="nucleotide sequence ID" value="NZ_JAAGMB010000590.1"/>
</dbReference>
<sequence>MGEEATHHWIVVLDVENFSSRRDPVQRRVRAAMYRALAEALRRAGITDADTVSEDRGDGVLMLVAPSVSPLLLAGPFVRELDEALGEYAQEANADHALRLRVALHQGLAARDAHGWSGDAVNTACRLVDAQPLRDVLAEALSARLVLAVSDEVHRGVVRHGHRGIDPAAYLRCDFTTKHGETITSWITVPGYPAPPGLPAPGDPAAAAPPAPGAASSG</sequence>
<name>A0A6N9UQN4_9ACTN</name>